<keyword evidence="1" id="KW-0812">Transmembrane</keyword>
<name>A0A3E3DUH8_9FIRM</name>
<comment type="caution">
    <text evidence="2">The sequence shown here is derived from an EMBL/GenBank/DDBJ whole genome shotgun (WGS) entry which is preliminary data.</text>
</comment>
<dbReference type="EMBL" id="QUSM01000009">
    <property type="protein sequence ID" value="RGD72902.1"/>
    <property type="molecule type" value="Genomic_DNA"/>
</dbReference>
<dbReference type="AlphaFoldDB" id="A0A3E3DUH8"/>
<dbReference type="Proteomes" id="UP000261212">
    <property type="component" value="Unassembled WGS sequence"/>
</dbReference>
<feature type="transmembrane region" description="Helical" evidence="1">
    <location>
        <begin position="12"/>
        <end position="29"/>
    </location>
</feature>
<reference evidence="2 3" key="1">
    <citation type="submission" date="2018-08" db="EMBL/GenBank/DDBJ databases">
        <title>A genome reference for cultivated species of the human gut microbiota.</title>
        <authorList>
            <person name="Zou Y."/>
            <person name="Xue W."/>
            <person name="Luo G."/>
        </authorList>
    </citation>
    <scope>NUCLEOTIDE SEQUENCE [LARGE SCALE GENOMIC DNA]</scope>
    <source>
        <strain evidence="2 3">AM25-6</strain>
    </source>
</reference>
<evidence type="ECO:0000256" key="1">
    <source>
        <dbReference type="SAM" id="Phobius"/>
    </source>
</evidence>
<dbReference type="RefSeq" id="WP_117532838.1">
    <property type="nucleotide sequence ID" value="NZ_QUSM01000009.1"/>
</dbReference>
<evidence type="ECO:0000313" key="3">
    <source>
        <dbReference type="Proteomes" id="UP000261212"/>
    </source>
</evidence>
<evidence type="ECO:0000313" key="2">
    <source>
        <dbReference type="EMBL" id="RGD72902.1"/>
    </source>
</evidence>
<accession>A0A3E3DUH8</accession>
<keyword evidence="1" id="KW-0472">Membrane</keyword>
<sequence length="106" mass="12742">MESVLKQWLSFILYIIPSGLLIFFIKNYWQDKQHQKIIMNGIRSQLKNSIMRNYYEFAEKGYIYTDAMECIESMYQSYHELGGNGFITKKVEFLRNLPNIKIEKEK</sequence>
<organism evidence="2 3">
    <name type="scientific">Anaerofustis stercorihominis</name>
    <dbReference type="NCBI Taxonomy" id="214853"/>
    <lineage>
        <taxon>Bacteria</taxon>
        <taxon>Bacillati</taxon>
        <taxon>Bacillota</taxon>
        <taxon>Clostridia</taxon>
        <taxon>Eubacteriales</taxon>
        <taxon>Eubacteriaceae</taxon>
        <taxon>Anaerofustis</taxon>
    </lineage>
</organism>
<protein>
    <submittedName>
        <fullName evidence="2">Uncharacterized protein</fullName>
    </submittedName>
</protein>
<keyword evidence="1" id="KW-1133">Transmembrane helix</keyword>
<proteinExistence type="predicted"/>
<gene>
    <name evidence="2" type="ORF">DW687_11710</name>
</gene>